<keyword evidence="5" id="KW-1185">Reference proteome</keyword>
<feature type="compositionally biased region" description="Polar residues" evidence="2">
    <location>
        <begin position="358"/>
        <end position="369"/>
    </location>
</feature>
<feature type="region of interest" description="Disordered" evidence="2">
    <location>
        <begin position="213"/>
        <end position="275"/>
    </location>
</feature>
<dbReference type="PROSITE" id="PS50089">
    <property type="entry name" value="ZF_RING_2"/>
    <property type="match status" value="1"/>
</dbReference>
<dbReference type="InterPro" id="IPR039301">
    <property type="entry name" value="Sip5/DA2"/>
</dbReference>
<comment type="caution">
    <text evidence="4">The sequence shown here is derived from an EMBL/GenBank/DDBJ whole genome shotgun (WGS) entry which is preliminary data.</text>
</comment>
<dbReference type="InterPro" id="IPR013083">
    <property type="entry name" value="Znf_RING/FYVE/PHD"/>
</dbReference>
<evidence type="ECO:0000256" key="2">
    <source>
        <dbReference type="SAM" id="MobiDB-lite"/>
    </source>
</evidence>
<protein>
    <recommendedName>
        <fullName evidence="3">RING-type domain-containing protein</fullName>
    </recommendedName>
</protein>
<dbReference type="EMBL" id="SIDB01000001">
    <property type="protein sequence ID" value="KAI3437628.1"/>
    <property type="molecule type" value="Genomic_DNA"/>
</dbReference>
<feature type="compositionally biased region" description="Polar residues" evidence="2">
    <location>
        <begin position="219"/>
        <end position="237"/>
    </location>
</feature>
<dbReference type="Proteomes" id="UP001055712">
    <property type="component" value="Unassembled WGS sequence"/>
</dbReference>
<feature type="compositionally biased region" description="Low complexity" evidence="2">
    <location>
        <begin position="245"/>
        <end position="275"/>
    </location>
</feature>
<evidence type="ECO:0000256" key="1">
    <source>
        <dbReference type="PROSITE-ProRule" id="PRU00175"/>
    </source>
</evidence>
<feature type="compositionally biased region" description="Gly residues" evidence="2">
    <location>
        <begin position="400"/>
        <end position="417"/>
    </location>
</feature>
<dbReference type="AlphaFoldDB" id="A0A9D4TXH7"/>
<dbReference type="SUPFAM" id="SSF57850">
    <property type="entry name" value="RING/U-box"/>
    <property type="match status" value="1"/>
</dbReference>
<dbReference type="OrthoDB" id="21471at2759"/>
<keyword evidence="1" id="KW-0862">Zinc</keyword>
<dbReference type="GO" id="GO:0008270">
    <property type="term" value="F:zinc ion binding"/>
    <property type="evidence" value="ECO:0007669"/>
    <property type="project" value="UniProtKB-KW"/>
</dbReference>
<feature type="compositionally biased region" description="Low complexity" evidence="2">
    <location>
        <begin position="312"/>
        <end position="334"/>
    </location>
</feature>
<feature type="region of interest" description="Disordered" evidence="2">
    <location>
        <begin position="396"/>
        <end position="417"/>
    </location>
</feature>
<feature type="region of interest" description="Disordered" evidence="2">
    <location>
        <begin position="310"/>
        <end position="372"/>
    </location>
</feature>
<evidence type="ECO:0000313" key="4">
    <source>
        <dbReference type="EMBL" id="KAI3437628.1"/>
    </source>
</evidence>
<keyword evidence="1" id="KW-0479">Metal-binding</keyword>
<dbReference type="PANTHER" id="PTHR31315:SF1">
    <property type="entry name" value="PROTEIN SIP5"/>
    <property type="match status" value="1"/>
</dbReference>
<keyword evidence="1" id="KW-0863">Zinc-finger</keyword>
<name>A0A9D4TXH7_CHLVU</name>
<feature type="domain" description="RING-type" evidence="3">
    <location>
        <begin position="54"/>
        <end position="95"/>
    </location>
</feature>
<sequence length="417" mass="42751">MGQTIAKPQPHGEHIPRSPRARASCELKHVKRLIKTDRLAPCWTPLNEGQGHECPVCMENYVKLNHTGCCDQEICTECFISIVAGCEAARCPYCQAEALQVFLPRTSALTTSRAKMHREAARQAATKAAGCSELAQRLAASSSFFCGAECTERVVLPATAAPASPGSLCQLVCADGGPPSPGTTAVVVLPNNLAQLVDAHAQQPGSLVGMLLTREPASGGSSSPMGTPIGSPQSRSALGSPAARSPVGSPSSHGHSSGSTGSSSPAAAPVSGLSGLASPSGGPALLLNPDGTGQLVLLSSEEAARRAEQLRRASLQKAQADAQAEQQAQASYQAPTSVDDQRMQAAIARTDSALRRAQPTQRTASPNARRQSEWLQRLAAADAAVREAVSRVDAQRFGAAGSGGSPPAGGGSPPAAP</sequence>
<gene>
    <name evidence="4" type="ORF">D9Q98_000080</name>
</gene>
<organism evidence="4 5">
    <name type="scientific">Chlorella vulgaris</name>
    <name type="common">Green alga</name>
    <dbReference type="NCBI Taxonomy" id="3077"/>
    <lineage>
        <taxon>Eukaryota</taxon>
        <taxon>Viridiplantae</taxon>
        <taxon>Chlorophyta</taxon>
        <taxon>core chlorophytes</taxon>
        <taxon>Trebouxiophyceae</taxon>
        <taxon>Chlorellales</taxon>
        <taxon>Chlorellaceae</taxon>
        <taxon>Chlorella clade</taxon>
        <taxon>Chlorella</taxon>
    </lineage>
</organism>
<evidence type="ECO:0000259" key="3">
    <source>
        <dbReference type="PROSITE" id="PS50089"/>
    </source>
</evidence>
<evidence type="ECO:0000313" key="5">
    <source>
        <dbReference type="Proteomes" id="UP001055712"/>
    </source>
</evidence>
<reference evidence="4" key="2">
    <citation type="submission" date="2020-11" db="EMBL/GenBank/DDBJ databases">
        <authorList>
            <person name="Cecchin M."/>
            <person name="Marcolungo L."/>
            <person name="Rossato M."/>
            <person name="Girolomoni L."/>
            <person name="Cosentino E."/>
            <person name="Cuine S."/>
            <person name="Li-Beisson Y."/>
            <person name="Delledonne M."/>
            <person name="Ballottari M."/>
        </authorList>
    </citation>
    <scope>NUCLEOTIDE SEQUENCE</scope>
    <source>
        <strain evidence="4">211/11P</strain>
        <tissue evidence="4">Whole cell</tissue>
    </source>
</reference>
<accession>A0A9D4TXH7</accession>
<proteinExistence type="predicted"/>
<dbReference type="GO" id="GO:0005737">
    <property type="term" value="C:cytoplasm"/>
    <property type="evidence" value="ECO:0007669"/>
    <property type="project" value="TreeGrafter"/>
</dbReference>
<dbReference type="InterPro" id="IPR001841">
    <property type="entry name" value="Znf_RING"/>
</dbReference>
<dbReference type="Gene3D" id="3.30.40.10">
    <property type="entry name" value="Zinc/RING finger domain, C3HC4 (zinc finger)"/>
    <property type="match status" value="1"/>
</dbReference>
<dbReference type="PANTHER" id="PTHR31315">
    <property type="entry name" value="PROTEIN SIP5"/>
    <property type="match status" value="1"/>
</dbReference>
<reference evidence="4" key="1">
    <citation type="journal article" date="2019" name="Plant J.">
        <title>Chlorella vulgaris genome assembly and annotation reveals the molecular basis for metabolic acclimation to high light conditions.</title>
        <authorList>
            <person name="Cecchin M."/>
            <person name="Marcolungo L."/>
            <person name="Rossato M."/>
            <person name="Girolomoni L."/>
            <person name="Cosentino E."/>
            <person name="Cuine S."/>
            <person name="Li-Beisson Y."/>
            <person name="Delledonne M."/>
            <person name="Ballottari M."/>
        </authorList>
    </citation>
    <scope>NUCLEOTIDE SEQUENCE</scope>
    <source>
        <strain evidence="4">211/11P</strain>
    </source>
</reference>